<gene>
    <name evidence="1" type="ORF">LVJ94_26590</name>
</gene>
<proteinExistence type="predicted"/>
<dbReference type="EMBL" id="CP089983">
    <property type="protein sequence ID" value="WXB00479.1"/>
    <property type="molecule type" value="Genomic_DNA"/>
</dbReference>
<protein>
    <recommendedName>
        <fullName evidence="3">Lipoprotein</fullName>
    </recommendedName>
</protein>
<dbReference type="RefSeq" id="WP_394830080.1">
    <property type="nucleotide sequence ID" value="NZ_CP089929.1"/>
</dbReference>
<keyword evidence="2" id="KW-1185">Reference proteome</keyword>
<sequence length="274" mass="28627">MLRSSFVALFVLGANLGCSRAPHEKTAAHVTGTEAKIAAPRAHTAGTFSSASPTAVLGSTPRQSLVTSAADALKIGFGAGVGTPGAHTRAIAALGIGQKDGFCPELTAEDSLLVHLPDGDIHFASTCACPDGGEIHFDVSGTKRRPLIDIRYHLEVDSCSVSGTTLDGTEWSQVTGPDGERNIAYAVAGGAQLDASGARPLRICDNFDITPDRYRAAVEVPDGTVLVEARVSKPTGEVRGWTIWDQASTWDCTAADARVSCANDKGERRDGIRL</sequence>
<name>A0ABZ2KT48_9BACT</name>
<accession>A0ABZ2KT48</accession>
<evidence type="ECO:0008006" key="3">
    <source>
        <dbReference type="Google" id="ProtNLM"/>
    </source>
</evidence>
<dbReference type="Proteomes" id="UP001374803">
    <property type="component" value="Chromosome"/>
</dbReference>
<evidence type="ECO:0000313" key="2">
    <source>
        <dbReference type="Proteomes" id="UP001374803"/>
    </source>
</evidence>
<reference evidence="1" key="1">
    <citation type="submission" date="2021-12" db="EMBL/GenBank/DDBJ databases">
        <title>Discovery of the Pendulisporaceae a myxobacterial family with distinct sporulation behavior and unique specialized metabolism.</title>
        <authorList>
            <person name="Garcia R."/>
            <person name="Popoff A."/>
            <person name="Bader C.D."/>
            <person name="Loehr J."/>
            <person name="Walesch S."/>
            <person name="Walt C."/>
            <person name="Boldt J."/>
            <person name="Bunk B."/>
            <person name="Haeckl F.J.F.P.J."/>
            <person name="Gunesch A.P."/>
            <person name="Birkelbach J."/>
            <person name="Nuebel U."/>
            <person name="Pietschmann T."/>
            <person name="Bach T."/>
            <person name="Mueller R."/>
        </authorList>
    </citation>
    <scope>NUCLEOTIDE SEQUENCE</scope>
    <source>
        <strain evidence="1">MSr11367</strain>
    </source>
</reference>
<evidence type="ECO:0000313" key="1">
    <source>
        <dbReference type="EMBL" id="WXB00479.1"/>
    </source>
</evidence>
<organism evidence="1 2">
    <name type="scientific">Pendulispora rubella</name>
    <dbReference type="NCBI Taxonomy" id="2741070"/>
    <lineage>
        <taxon>Bacteria</taxon>
        <taxon>Pseudomonadati</taxon>
        <taxon>Myxococcota</taxon>
        <taxon>Myxococcia</taxon>
        <taxon>Myxococcales</taxon>
        <taxon>Sorangiineae</taxon>
        <taxon>Pendulisporaceae</taxon>
        <taxon>Pendulispora</taxon>
    </lineage>
</organism>